<dbReference type="Gene3D" id="1.10.287.130">
    <property type="match status" value="1"/>
</dbReference>
<dbReference type="SUPFAM" id="SSF47384">
    <property type="entry name" value="Homodimeric domain of signal transducing histidine kinase"/>
    <property type="match status" value="1"/>
</dbReference>
<dbReference type="RefSeq" id="WP_106461943.1">
    <property type="nucleotide sequence ID" value="NZ_PXOQ01000006.1"/>
</dbReference>
<dbReference type="InterPro" id="IPR003661">
    <property type="entry name" value="HisK_dim/P_dom"/>
</dbReference>
<dbReference type="SMART" id="SM00448">
    <property type="entry name" value="REC"/>
    <property type="match status" value="1"/>
</dbReference>
<dbReference type="InterPro" id="IPR036097">
    <property type="entry name" value="HisK_dim/P_sf"/>
</dbReference>
<dbReference type="GO" id="GO:0000155">
    <property type="term" value="F:phosphorelay sensor kinase activity"/>
    <property type="evidence" value="ECO:0007669"/>
    <property type="project" value="InterPro"/>
</dbReference>
<dbReference type="InterPro" id="IPR001789">
    <property type="entry name" value="Sig_transdc_resp-reg_receiver"/>
</dbReference>
<dbReference type="Gene3D" id="1.25.40.10">
    <property type="entry name" value="Tetratricopeptide repeat domain"/>
    <property type="match status" value="2"/>
</dbReference>
<dbReference type="Proteomes" id="UP000238426">
    <property type="component" value="Unassembled WGS sequence"/>
</dbReference>
<dbReference type="PROSITE" id="PS50109">
    <property type="entry name" value="HIS_KIN"/>
    <property type="match status" value="1"/>
</dbReference>
<dbReference type="SUPFAM" id="SSF55874">
    <property type="entry name" value="ATPase domain of HSP90 chaperone/DNA topoisomerase II/histidine kinase"/>
    <property type="match status" value="1"/>
</dbReference>
<dbReference type="SUPFAM" id="SSF52172">
    <property type="entry name" value="CheY-like"/>
    <property type="match status" value="1"/>
</dbReference>
<protein>
    <recommendedName>
        <fullName evidence="2">histidine kinase</fullName>
        <ecNumber evidence="2">2.7.13.3</ecNumber>
    </recommendedName>
</protein>
<organism evidence="9 10">
    <name type="scientific">Aurantibacter aestuarii</name>
    <dbReference type="NCBI Taxonomy" id="1266046"/>
    <lineage>
        <taxon>Bacteria</taxon>
        <taxon>Pseudomonadati</taxon>
        <taxon>Bacteroidota</taxon>
        <taxon>Flavobacteriia</taxon>
        <taxon>Flavobacteriales</taxon>
        <taxon>Flavobacteriaceae</taxon>
        <taxon>Aurantibacter</taxon>
    </lineage>
</organism>
<sequence length="741" mass="84698">MKSLKLVLLFCVLLFCKSHLLAQEFTTQELNNFKSQVKNLLEKGKNSKETDQYYQARKDFDDALKIAKDIKENKITGAVYYQIGLLLLEMEEYEEAELSFRKAIEKQELVDDKNSLAKSYDGLADNFLAQFRFDSSKKYYEIAKDLFKEAGNIDEELYTTLKKGIAHYKQDEFTYALEAFDNCIKNANQKKDLDILSAAYLYKGHIESRLINLDSGARTSYKGYMIAEDNNIIEVLKNSFIVISDIEALKGENEKAIYYLKKHIRYNDSLDAVKSTKLSTKKRLEFLSNNETEYQIEKIENFEELKNTKAINKVTTLLSIALITILSLFTISLYKNNTIRKKSNSELSKKNKELVIAKDKAEQATKAKANFLSTVTHELRTPLYAVTGLTNILLDEEPKKEQIHHLKSLKFSGDYLLTFINDILEVNKIEAQKVDVENQPFNLKQNIQNIISALNNAQTNNSVKISLDYDKDLPETFISDQVKLSQILINLIGNSIKFTKDGTIWVRVKKQSHKKLKYRLLFEVEDNGIGISQEKQDNIFESFSQGSVEINRKYGGTGLGLSIVKGLIDVLGGTINIESEIDKGTLFYFEIPMIKADKVEEQTAENYFRNISKKELDKINVLIVEDNKINQMITQKILSKMNISSSIVDNGEDAVIAAKQDKYNVILMDIHMPGISGIEATKQIRAFNKDLIIFALTAVTLDDKIKEFKETGFTNIISKPFKQDVFEKILYTELTKAKIID</sequence>
<feature type="repeat" description="TPR" evidence="5">
    <location>
        <begin position="77"/>
        <end position="110"/>
    </location>
</feature>
<evidence type="ECO:0000256" key="2">
    <source>
        <dbReference type="ARBA" id="ARBA00012438"/>
    </source>
</evidence>
<dbReference type="Gene3D" id="3.40.50.2300">
    <property type="match status" value="1"/>
</dbReference>
<dbReference type="InterPro" id="IPR004358">
    <property type="entry name" value="Sig_transdc_His_kin-like_C"/>
</dbReference>
<evidence type="ECO:0000259" key="7">
    <source>
        <dbReference type="PROSITE" id="PS50109"/>
    </source>
</evidence>
<dbReference type="InterPro" id="IPR011006">
    <property type="entry name" value="CheY-like_superfamily"/>
</dbReference>
<dbReference type="PRINTS" id="PR00344">
    <property type="entry name" value="BCTRLSENSOR"/>
</dbReference>
<feature type="chain" id="PRO_5015426862" description="histidine kinase" evidence="6">
    <location>
        <begin position="23"/>
        <end position="741"/>
    </location>
</feature>
<dbReference type="InterPro" id="IPR019734">
    <property type="entry name" value="TPR_rpt"/>
</dbReference>
<dbReference type="OrthoDB" id="4457677at2"/>
<feature type="domain" description="Response regulatory" evidence="8">
    <location>
        <begin position="620"/>
        <end position="734"/>
    </location>
</feature>
<dbReference type="EC" id="2.7.13.3" evidence="2"/>
<dbReference type="CDD" id="cd17546">
    <property type="entry name" value="REC_hyHK_CKI1_RcsC-like"/>
    <property type="match status" value="1"/>
</dbReference>
<evidence type="ECO:0000259" key="8">
    <source>
        <dbReference type="PROSITE" id="PS50110"/>
    </source>
</evidence>
<dbReference type="InterPro" id="IPR003594">
    <property type="entry name" value="HATPase_dom"/>
</dbReference>
<evidence type="ECO:0000256" key="5">
    <source>
        <dbReference type="PROSITE-ProRule" id="PRU00339"/>
    </source>
</evidence>
<dbReference type="SMART" id="SM00387">
    <property type="entry name" value="HATPase_c"/>
    <property type="match status" value="1"/>
</dbReference>
<evidence type="ECO:0000313" key="9">
    <source>
        <dbReference type="EMBL" id="PSG91650.1"/>
    </source>
</evidence>
<dbReference type="AlphaFoldDB" id="A0A2T1NFX0"/>
<dbReference type="InterPro" id="IPR011990">
    <property type="entry name" value="TPR-like_helical_dom_sf"/>
</dbReference>
<dbReference type="InterPro" id="IPR005467">
    <property type="entry name" value="His_kinase_dom"/>
</dbReference>
<dbReference type="SUPFAM" id="SSF48452">
    <property type="entry name" value="TPR-like"/>
    <property type="match status" value="1"/>
</dbReference>
<proteinExistence type="predicted"/>
<keyword evidence="10" id="KW-1185">Reference proteome</keyword>
<keyword evidence="9" id="KW-0418">Kinase</keyword>
<gene>
    <name evidence="9" type="ORF">C7H52_00620</name>
</gene>
<comment type="catalytic activity">
    <reaction evidence="1">
        <text>ATP + protein L-histidine = ADP + protein N-phospho-L-histidine.</text>
        <dbReference type="EC" id="2.7.13.3"/>
    </reaction>
</comment>
<dbReference type="FunFam" id="3.30.565.10:FF:000010">
    <property type="entry name" value="Sensor histidine kinase RcsC"/>
    <property type="match status" value="1"/>
</dbReference>
<dbReference type="Pfam" id="PF00512">
    <property type="entry name" value="HisKA"/>
    <property type="match status" value="1"/>
</dbReference>
<dbReference type="PANTHER" id="PTHR45339:SF5">
    <property type="entry name" value="HISTIDINE KINASE"/>
    <property type="match status" value="1"/>
</dbReference>
<evidence type="ECO:0000256" key="6">
    <source>
        <dbReference type="SAM" id="SignalP"/>
    </source>
</evidence>
<reference evidence="9 10" key="1">
    <citation type="submission" date="2018-03" db="EMBL/GenBank/DDBJ databases">
        <title>Mesoflavibacter sp. HG37 and Mesoflavibacter sp. HG96 sp.nov., two marine bacteria isolated from seawater of Western Pacific Ocean.</title>
        <authorList>
            <person name="Cheng H."/>
            <person name="Wu Y.-H."/>
            <person name="Guo L.-L."/>
            <person name="Xu X.-W."/>
        </authorList>
    </citation>
    <scope>NUCLEOTIDE SEQUENCE [LARGE SCALE GENOMIC DNA]</scope>
    <source>
        <strain evidence="9 10">KCTC 32269</strain>
    </source>
</reference>
<keyword evidence="5" id="KW-0802">TPR repeat</keyword>
<dbReference type="Pfam" id="PF02518">
    <property type="entry name" value="HATPase_c"/>
    <property type="match status" value="1"/>
</dbReference>
<dbReference type="SMART" id="SM00028">
    <property type="entry name" value="TPR"/>
    <property type="match status" value="4"/>
</dbReference>
<dbReference type="PANTHER" id="PTHR45339">
    <property type="entry name" value="HYBRID SIGNAL TRANSDUCTION HISTIDINE KINASE J"/>
    <property type="match status" value="1"/>
</dbReference>
<comment type="caution">
    <text evidence="9">The sequence shown here is derived from an EMBL/GenBank/DDBJ whole genome shotgun (WGS) entry which is preliminary data.</text>
</comment>
<dbReference type="PROSITE" id="PS50110">
    <property type="entry name" value="RESPONSE_REGULATORY"/>
    <property type="match status" value="1"/>
</dbReference>
<feature type="signal peptide" evidence="6">
    <location>
        <begin position="1"/>
        <end position="22"/>
    </location>
</feature>
<dbReference type="CDD" id="cd00082">
    <property type="entry name" value="HisKA"/>
    <property type="match status" value="1"/>
</dbReference>
<dbReference type="Pfam" id="PF00072">
    <property type="entry name" value="Response_reg"/>
    <property type="match status" value="1"/>
</dbReference>
<dbReference type="SMART" id="SM00388">
    <property type="entry name" value="HisKA"/>
    <property type="match status" value="1"/>
</dbReference>
<evidence type="ECO:0000256" key="4">
    <source>
        <dbReference type="PROSITE-ProRule" id="PRU00169"/>
    </source>
</evidence>
<feature type="modified residue" description="4-aspartylphosphate" evidence="4">
    <location>
        <position position="669"/>
    </location>
</feature>
<name>A0A2T1NFX0_9FLAO</name>
<dbReference type="EMBL" id="PXOQ01000006">
    <property type="protein sequence ID" value="PSG91650.1"/>
    <property type="molecule type" value="Genomic_DNA"/>
</dbReference>
<evidence type="ECO:0000256" key="3">
    <source>
        <dbReference type="ARBA" id="ARBA00022553"/>
    </source>
</evidence>
<evidence type="ECO:0000256" key="1">
    <source>
        <dbReference type="ARBA" id="ARBA00000085"/>
    </source>
</evidence>
<dbReference type="Gene3D" id="3.30.565.10">
    <property type="entry name" value="Histidine kinase-like ATPase, C-terminal domain"/>
    <property type="match status" value="1"/>
</dbReference>
<dbReference type="PROSITE" id="PS50005">
    <property type="entry name" value="TPR"/>
    <property type="match status" value="1"/>
</dbReference>
<keyword evidence="3 4" id="KW-0597">Phosphoprotein</keyword>
<keyword evidence="9" id="KW-0808">Transferase</keyword>
<dbReference type="InterPro" id="IPR036890">
    <property type="entry name" value="HATPase_C_sf"/>
</dbReference>
<dbReference type="CDD" id="cd16922">
    <property type="entry name" value="HATPase_EvgS-ArcB-TorS-like"/>
    <property type="match status" value="1"/>
</dbReference>
<evidence type="ECO:0000313" key="10">
    <source>
        <dbReference type="Proteomes" id="UP000238426"/>
    </source>
</evidence>
<feature type="domain" description="Histidine kinase" evidence="7">
    <location>
        <begin position="374"/>
        <end position="595"/>
    </location>
</feature>
<keyword evidence="6" id="KW-0732">Signal</keyword>
<accession>A0A2T1NFX0</accession>